<reference evidence="2 3" key="1">
    <citation type="submission" date="2016-03" db="EMBL/GenBank/DDBJ databases">
        <title>Comparative genomics of the ectomycorrhizal sister species Rhizopogon vinicolor and Rhizopogon vesiculosus (Basidiomycota: Boletales) reveals a divergence of the mating type B locus.</title>
        <authorList>
            <person name="Mujic A.B."/>
            <person name="Kuo A."/>
            <person name="Tritt A."/>
            <person name="Lipzen A."/>
            <person name="Chen C."/>
            <person name="Johnson J."/>
            <person name="Sharma A."/>
            <person name="Barry K."/>
            <person name="Grigoriev I.V."/>
            <person name="Spatafora J.W."/>
        </authorList>
    </citation>
    <scope>NUCLEOTIDE SEQUENCE [LARGE SCALE GENOMIC DNA]</scope>
    <source>
        <strain evidence="2 3">AM-OR11-056</strain>
    </source>
</reference>
<feature type="compositionally biased region" description="Basic and acidic residues" evidence="1">
    <location>
        <begin position="549"/>
        <end position="561"/>
    </location>
</feature>
<comment type="caution">
    <text evidence="2">The sequence shown here is derived from an EMBL/GenBank/DDBJ whole genome shotgun (WGS) entry which is preliminary data.</text>
</comment>
<dbReference type="PANTHER" id="PTHR40470:SF1">
    <property type="entry name" value="PHYTANOYL-COA DIOXYGENASE FAMILY PROTEIN (AFU_ORTHOLOGUE AFUA_2G15850)"/>
    <property type="match status" value="1"/>
</dbReference>
<dbReference type="SUPFAM" id="SSF51197">
    <property type="entry name" value="Clavaminate synthase-like"/>
    <property type="match status" value="1"/>
</dbReference>
<dbReference type="Pfam" id="PF05721">
    <property type="entry name" value="PhyH"/>
    <property type="match status" value="1"/>
</dbReference>
<feature type="compositionally biased region" description="Basic and acidic residues" evidence="1">
    <location>
        <begin position="576"/>
        <end position="585"/>
    </location>
</feature>
<feature type="region of interest" description="Disordered" evidence="1">
    <location>
        <begin position="530"/>
        <end position="654"/>
    </location>
</feature>
<organism evidence="2 3">
    <name type="scientific">Rhizopogon vesiculosus</name>
    <dbReference type="NCBI Taxonomy" id="180088"/>
    <lineage>
        <taxon>Eukaryota</taxon>
        <taxon>Fungi</taxon>
        <taxon>Dikarya</taxon>
        <taxon>Basidiomycota</taxon>
        <taxon>Agaricomycotina</taxon>
        <taxon>Agaricomycetes</taxon>
        <taxon>Agaricomycetidae</taxon>
        <taxon>Boletales</taxon>
        <taxon>Suillineae</taxon>
        <taxon>Rhizopogonaceae</taxon>
        <taxon>Rhizopogon</taxon>
    </lineage>
</organism>
<dbReference type="STRING" id="180088.A0A1J8R8V3"/>
<name>A0A1J8R8V3_9AGAM</name>
<evidence type="ECO:0000313" key="2">
    <source>
        <dbReference type="EMBL" id="OJA18170.1"/>
    </source>
</evidence>
<dbReference type="PANTHER" id="PTHR40470">
    <property type="entry name" value="PHYTANOYL-COA DIOXYGENASE FAMILY PROTEIN (AFU_ORTHOLOGUE AFUA_2G15850)"/>
    <property type="match status" value="1"/>
</dbReference>
<dbReference type="InterPro" id="IPR008775">
    <property type="entry name" value="Phytyl_CoA_dOase-like"/>
</dbReference>
<dbReference type="OrthoDB" id="3254160at2759"/>
<protein>
    <submittedName>
        <fullName evidence="2">Uncharacterized protein</fullName>
    </submittedName>
</protein>
<feature type="compositionally biased region" description="Polar residues" evidence="1">
    <location>
        <begin position="299"/>
        <end position="310"/>
    </location>
</feature>
<evidence type="ECO:0000256" key="1">
    <source>
        <dbReference type="SAM" id="MobiDB-lite"/>
    </source>
</evidence>
<proteinExistence type="predicted"/>
<dbReference type="Proteomes" id="UP000183567">
    <property type="component" value="Unassembled WGS sequence"/>
</dbReference>
<gene>
    <name evidence="2" type="ORF">AZE42_08805</name>
</gene>
<evidence type="ECO:0000313" key="3">
    <source>
        <dbReference type="Proteomes" id="UP000183567"/>
    </source>
</evidence>
<keyword evidence="3" id="KW-1185">Reference proteome</keyword>
<dbReference type="EMBL" id="LVVM01001593">
    <property type="protein sequence ID" value="OJA18170.1"/>
    <property type="molecule type" value="Genomic_DNA"/>
</dbReference>
<sequence>MLSYPSKRAEHASTASAPDLFEQVSQKLASIGCIPLTNYLYGLPSIPAVAPQQSLSTPRSASIQPAQPSAPAATNVSVDTVSANAISRLHHTCQRTFGSIEPLKFEFIEEGSQRSKKCIVTVSRPNGSTRSYATEPLYSRKSEAKSAAATLAIEMGALNFITHGDPEELQLKRGLVLASINSSENRDGTRSTESPLQALTGNDAVKQIEDCCLEWRGGFIAPHWVALLEPKVGRTQGCALRITLSPHVVKVYASNTIYNTYNEAKAACAGAALRDGALDFIKHGNGQSRPTSPQPFLPRSSSDLNGVSPSKQPPLTLQAFYESLPRPFPESFESKDANEIGAPGYMNTLVQNARGGKLTTTFVFTSDGTPGLHGCFLRLDRPGEYRAYLVDPRFPKRADAKAAVCLQALSHGAGDYVRAIGTAVEARVTPSMKSWANDQLYPLLLSEYSKVRRGHPNFDYEKEKDAFGCTMTLQLSNNPTPDQIRKWTAPNEYRNKADARVAVICTAVEQGAIEFIRFRGEPPPFGYTSPYSLQNYVPESSKKSNGKRKITEDTSVEPDKPAKRHKKAKLEGVQSPREHSTPKDTHPKKHGNKKGSGIHTHSVPDPGDIGASGMSRGGYISGSYQPGLGGESGSGTAYSTPQGGPFDVSMNHASSPPLIPGQHCVPNLHYSMQARGGCPHPLQPGAATMSSYQSGIGRGATHDDEVRQTAPCEPGRLTGTGLGSLPFPLQSIDKPAMTVAVAIDKALYDEQGYVIVSDLIPPENLEVLRAACDRAIAKTRSGLWPHRRTVGKQFPPFDDSNPDSWGVQHVMHPDLAEPTFAEWYTSDPLINVSKKLLQCNEGELQMGKSSVSQIFWGFLESILSLINVVGDGGVFAELFNLLINPLEHDFALRWHRDDVRENATAEEEVAALGLWTHGVQWNAALYEDSCLYVVLNTHTLPRTDEQRAQSMTQTPPANPLDMPGAIQVTLQPGQTVFYNSNILHCGAYNSKQRRATLHGCMGDTRGGSTRARNVLQHGLLWMTEDRFRDQLSERGKRMLRALIDMKEGVKGDVGYSQLN</sequence>
<feature type="region of interest" description="Disordered" evidence="1">
    <location>
        <begin position="283"/>
        <end position="310"/>
    </location>
</feature>
<accession>A0A1J8R8V3</accession>
<dbReference type="Gene3D" id="2.60.120.620">
    <property type="entry name" value="q2cbj1_9rhob like domain"/>
    <property type="match status" value="1"/>
</dbReference>
<feature type="region of interest" description="Disordered" evidence="1">
    <location>
        <begin position="681"/>
        <end position="719"/>
    </location>
</feature>
<dbReference type="AlphaFoldDB" id="A0A1J8R8V3"/>